<reference evidence="1" key="1">
    <citation type="submission" date="2023-10" db="EMBL/GenBank/DDBJ databases">
        <title>Development of a sustainable strategy for remediation of hydrocarbon-contaminated territories based on the waste exchange concept.</title>
        <authorList>
            <person name="Krivoruchko A."/>
        </authorList>
    </citation>
    <scope>NUCLEOTIDE SEQUENCE</scope>
    <source>
        <strain evidence="1">IEGM 1279</strain>
    </source>
</reference>
<comment type="caution">
    <text evidence="1">The sequence shown here is derived from an EMBL/GenBank/DDBJ whole genome shotgun (WGS) entry which is preliminary data.</text>
</comment>
<proteinExistence type="predicted"/>
<dbReference type="Proteomes" id="UP001185922">
    <property type="component" value="Unassembled WGS sequence"/>
</dbReference>
<protein>
    <submittedName>
        <fullName evidence="1">Uncharacterized protein</fullName>
    </submittedName>
</protein>
<name>A0AAE4R8Z1_9ACTN</name>
<gene>
    <name evidence="1" type="ORF">R3Q15_19140</name>
</gene>
<dbReference type="RefSeq" id="WP_247603155.1">
    <property type="nucleotide sequence ID" value="NZ_JAAXON010000022.1"/>
</dbReference>
<evidence type="ECO:0000313" key="2">
    <source>
        <dbReference type="Proteomes" id="UP001185922"/>
    </source>
</evidence>
<accession>A0AAE4R8Z1</accession>
<organism evidence="1 2">
    <name type="scientific">Gordonia amicalis</name>
    <dbReference type="NCBI Taxonomy" id="89053"/>
    <lineage>
        <taxon>Bacteria</taxon>
        <taxon>Bacillati</taxon>
        <taxon>Actinomycetota</taxon>
        <taxon>Actinomycetes</taxon>
        <taxon>Mycobacteriales</taxon>
        <taxon>Gordoniaceae</taxon>
        <taxon>Gordonia</taxon>
    </lineage>
</organism>
<sequence>MLSDVWDEYLTAEEARQDYGVVVNTDNWTVDEAATEALRSSRVAS</sequence>
<dbReference type="EMBL" id="JAWLKH010000025">
    <property type="protein sequence ID" value="MDV6313977.1"/>
    <property type="molecule type" value="Genomic_DNA"/>
</dbReference>
<dbReference type="AlphaFoldDB" id="A0AAE4R8Z1"/>
<evidence type="ECO:0000313" key="1">
    <source>
        <dbReference type="EMBL" id="MDV6313977.1"/>
    </source>
</evidence>